<protein>
    <submittedName>
        <fullName evidence="2">STP1 protein</fullName>
    </submittedName>
</protein>
<dbReference type="SUPFAM" id="SSF140924">
    <property type="entry name" value="Duffy binding domain-like"/>
    <property type="match status" value="1"/>
</dbReference>
<dbReference type="KEGG" id="pmal:PMUG01_00070100"/>
<dbReference type="RefSeq" id="XP_028859207.1">
    <property type="nucleotide sequence ID" value="XM_029005988.1"/>
</dbReference>
<accession>A0A1D3JI49</accession>
<dbReference type="AlphaFoldDB" id="A0A1D3JI49"/>
<name>A0A1D3JI49_PLAMA</name>
<sequence>MDNCFSSKLNVQASGFFRFSHDSKFKKIIKYVTEKSSTLSKISDQETFRKGCLDLAKYLIINKSPPVYYRDLKDMWEGAIKNWVKPHYEKLNIHGGCPVVMDENDMKILKLKYEQEDFCKKRDTYLNEINQLKSKHLKKCNDDYLRKCSEYNVWINLKKTYFDNNKSLIQNCYNKQKPRGNSIRKKGPALICDIMNHEIFNEPTDCLLSSTVVPCETSTKNKHEIEIRRTEVTSESPSMPHVKKEENTQIAQEVQFGESEAIIQEEKPRNFQELSQLPSQEQTELPLQESTETITNKTAVIQTENVPTSGGHTNFESSHNSTPQGMFKKKRKISRRHVKFLRLLVPSYSNKKSKIFTDDYLEHTLYNDEKIIKKIKINEVTKNINSSKRKKDRSKIIVEVHMEVLKEYKNEEWEKNKDEFLEICIYELEKKDFRTCHNLTDDDLIKKNITYNNYIKKKKFVWNKWIKKNRNLSEKVKKENWFHNLMIKWKRELEYIQEMEGFKKKSSNKNKKISFLEREKDIWKQWISKNGMIIEQHLGEEYLRELTGTMHNISEEWVNDETTNYVSLINKEEFQNNGNYKELYKYIKKILLTNLCILVLMTILEECKNEANFENRESYLDNSINELKEEDYSDKKQEITENIIEYNCNDLESARNKEMNAHRGEHSFRNEIEDWIRGDGIHENSIVNDGTLDKSYKTIEKYIL</sequence>
<evidence type="ECO:0000313" key="3">
    <source>
        <dbReference type="Proteomes" id="UP000219813"/>
    </source>
</evidence>
<dbReference type="EMBL" id="FLRL01000035">
    <property type="protein sequence ID" value="SBT85942.1"/>
    <property type="molecule type" value="Genomic_DNA"/>
</dbReference>
<organism evidence="2 3">
    <name type="scientific">Plasmodium malariae</name>
    <dbReference type="NCBI Taxonomy" id="5858"/>
    <lineage>
        <taxon>Eukaryota</taxon>
        <taxon>Sar</taxon>
        <taxon>Alveolata</taxon>
        <taxon>Apicomplexa</taxon>
        <taxon>Aconoidasida</taxon>
        <taxon>Haemosporida</taxon>
        <taxon>Plasmodiidae</taxon>
        <taxon>Plasmodium</taxon>
        <taxon>Plasmodium (Plasmodium)</taxon>
    </lineage>
</organism>
<keyword evidence="3" id="KW-1185">Reference proteome</keyword>
<evidence type="ECO:0000256" key="1">
    <source>
        <dbReference type="SAM" id="MobiDB-lite"/>
    </source>
</evidence>
<dbReference type="GeneID" id="39866167"/>
<dbReference type="OrthoDB" id="383264at2759"/>
<feature type="compositionally biased region" description="Polar residues" evidence="1">
    <location>
        <begin position="305"/>
        <end position="324"/>
    </location>
</feature>
<proteinExistence type="predicted"/>
<dbReference type="Proteomes" id="UP000219813">
    <property type="component" value="Unassembled WGS sequence"/>
</dbReference>
<evidence type="ECO:0000313" key="2">
    <source>
        <dbReference type="EMBL" id="SBT85942.1"/>
    </source>
</evidence>
<dbReference type="VEuPathDB" id="PlasmoDB:PmUG01_00070100"/>
<feature type="region of interest" description="Disordered" evidence="1">
    <location>
        <begin position="305"/>
        <end position="329"/>
    </location>
</feature>
<reference evidence="2 3" key="1">
    <citation type="submission" date="2016-06" db="EMBL/GenBank/DDBJ databases">
        <authorList>
            <consortium name="Pathogen Informatics"/>
        </authorList>
    </citation>
    <scope>NUCLEOTIDE SEQUENCE [LARGE SCALE GENOMIC DNA]</scope>
</reference>
<gene>
    <name evidence="2" type="primary">PmUG01_00070100</name>
    <name evidence="2" type="ORF">PMUG01_00070100</name>
</gene>